<dbReference type="EMBL" id="CAKD01000013">
    <property type="protein sequence ID" value="CCI84844.1"/>
    <property type="molecule type" value="Genomic_DNA"/>
</dbReference>
<dbReference type="OrthoDB" id="9794954at2"/>
<dbReference type="STRING" id="1423790.BN53_01835"/>
<dbReference type="InterPro" id="IPR012349">
    <property type="entry name" value="Split_barrel_FMN-bd"/>
</dbReference>
<dbReference type="SUPFAM" id="SSF50475">
    <property type="entry name" value="FMN-binding split barrel"/>
    <property type="match status" value="1"/>
</dbReference>
<gene>
    <name evidence="1" type="ORF">BN53_01835</name>
</gene>
<comment type="caution">
    <text evidence="1">The sequence shown here is derived from an EMBL/GenBank/DDBJ whole genome shotgun (WGS) entry which is preliminary data.</text>
</comment>
<proteinExistence type="predicted"/>
<sequence length="153" mass="17603">MTSYLNDQTSNQEFLDFVVDEIHNVVVSGVTKNGLPAAQVCDMLMNKDGKLYMTTSVKNPFFASLMSQEKVLVNGYKGDGTMDSCGFSIQGKIKNLEHEYLEEVFEKNPYLYEIYEDNLEEAKQDLRILEITPIRAGFLDHRFKPAYMRSFNF</sequence>
<name>I7KKV8_9LACO</name>
<dbReference type="AlphaFoldDB" id="I7KKV8"/>
<dbReference type="PATRIC" id="fig|1423790.3.peg.935"/>
<dbReference type="eggNOG" id="COG5015">
    <property type="taxonomic scope" value="Bacteria"/>
</dbReference>
<keyword evidence="2" id="KW-1185">Reference proteome</keyword>
<dbReference type="Proteomes" id="UP000009311">
    <property type="component" value="Unassembled WGS sequence"/>
</dbReference>
<protein>
    <recommendedName>
        <fullName evidence="3">Pyridoxamine 5'-phosphate oxidase putative domain-containing protein</fullName>
    </recommendedName>
</protein>
<evidence type="ECO:0000313" key="1">
    <source>
        <dbReference type="EMBL" id="CCI84844.1"/>
    </source>
</evidence>
<evidence type="ECO:0008006" key="3">
    <source>
        <dbReference type="Google" id="ProtNLM"/>
    </source>
</evidence>
<organism evidence="1 2">
    <name type="scientific">Lactobacillus pasteurii DSM 23907 = CRBIP 24.76</name>
    <dbReference type="NCBI Taxonomy" id="1423790"/>
    <lineage>
        <taxon>Bacteria</taxon>
        <taxon>Bacillati</taxon>
        <taxon>Bacillota</taxon>
        <taxon>Bacilli</taxon>
        <taxon>Lactobacillales</taxon>
        <taxon>Lactobacillaceae</taxon>
        <taxon>Lactobacillus</taxon>
    </lineage>
</organism>
<dbReference type="Gene3D" id="2.30.110.10">
    <property type="entry name" value="Electron Transport, Fmn-binding Protein, Chain A"/>
    <property type="match status" value="1"/>
</dbReference>
<evidence type="ECO:0000313" key="2">
    <source>
        <dbReference type="Proteomes" id="UP000009311"/>
    </source>
</evidence>
<accession>I7KKV8</accession>
<dbReference type="RefSeq" id="WP_009559397.1">
    <property type="nucleotide sequence ID" value="NZ_AYZN01000002.1"/>
</dbReference>
<reference evidence="1 2" key="1">
    <citation type="submission" date="2012-06" db="EMBL/GenBank/DDBJ databases">
        <title>Draft Genome Sequence of Lactobacillus pasteurii CRBIP 24.76T.</title>
        <authorList>
            <person name="Cousin S."/>
            <person name="Bouchier C."/>
            <person name="Loux V."/>
            <person name="Ma L."/>
            <person name="Creno S."/>
            <person name="Bizet C."/>
            <person name="Clermont D."/>
        </authorList>
    </citation>
    <scope>NUCLEOTIDE SEQUENCE [LARGE SCALE GENOMIC DNA]</scope>
    <source>
        <strain evidence="2">CRBIP 24.76T</strain>
    </source>
</reference>